<feature type="domain" description="2EXR" evidence="1">
    <location>
        <begin position="25"/>
        <end position="88"/>
    </location>
</feature>
<dbReference type="OrthoDB" id="5413827at2759"/>
<reference evidence="2" key="1">
    <citation type="journal article" date="2020" name="Stud. Mycol.">
        <title>101 Dothideomycetes genomes: a test case for predicting lifestyles and emergence of pathogens.</title>
        <authorList>
            <person name="Haridas S."/>
            <person name="Albert R."/>
            <person name="Binder M."/>
            <person name="Bloem J."/>
            <person name="Labutti K."/>
            <person name="Salamov A."/>
            <person name="Andreopoulos B."/>
            <person name="Baker S."/>
            <person name="Barry K."/>
            <person name="Bills G."/>
            <person name="Bluhm B."/>
            <person name="Cannon C."/>
            <person name="Castanera R."/>
            <person name="Culley D."/>
            <person name="Daum C."/>
            <person name="Ezra D."/>
            <person name="Gonzalez J."/>
            <person name="Henrissat B."/>
            <person name="Kuo A."/>
            <person name="Liang C."/>
            <person name="Lipzen A."/>
            <person name="Lutzoni F."/>
            <person name="Magnuson J."/>
            <person name="Mondo S."/>
            <person name="Nolan M."/>
            <person name="Ohm R."/>
            <person name="Pangilinan J."/>
            <person name="Park H.-J."/>
            <person name="Ramirez L."/>
            <person name="Alfaro M."/>
            <person name="Sun H."/>
            <person name="Tritt A."/>
            <person name="Yoshinaga Y."/>
            <person name="Zwiers L.-H."/>
            <person name="Turgeon B."/>
            <person name="Goodwin S."/>
            <person name="Spatafora J."/>
            <person name="Crous P."/>
            <person name="Grigoriev I."/>
        </authorList>
    </citation>
    <scope>NUCLEOTIDE SEQUENCE</scope>
    <source>
        <strain evidence="2">CBS 122367</strain>
    </source>
</reference>
<gene>
    <name evidence="2" type="ORF">K458DRAFT_390514</name>
</gene>
<protein>
    <recommendedName>
        <fullName evidence="1">2EXR domain-containing protein</fullName>
    </recommendedName>
</protein>
<keyword evidence="3" id="KW-1185">Reference proteome</keyword>
<dbReference type="AlphaFoldDB" id="A0A6G1IWF2"/>
<name>A0A6G1IWF2_9PLEO</name>
<dbReference type="EMBL" id="MU005586">
    <property type="protein sequence ID" value="KAF2682587.1"/>
    <property type="molecule type" value="Genomic_DNA"/>
</dbReference>
<dbReference type="Pfam" id="PF20150">
    <property type="entry name" value="2EXR"/>
    <property type="match status" value="1"/>
</dbReference>
<dbReference type="Proteomes" id="UP000799291">
    <property type="component" value="Unassembled WGS sequence"/>
</dbReference>
<dbReference type="PANTHER" id="PTHR38790:SF4">
    <property type="entry name" value="2EXR DOMAIN-CONTAINING PROTEIN"/>
    <property type="match status" value="1"/>
</dbReference>
<accession>A0A6G1IWF2</accession>
<dbReference type="InterPro" id="IPR045518">
    <property type="entry name" value="2EXR"/>
</dbReference>
<organism evidence="2 3">
    <name type="scientific">Lentithecium fluviatile CBS 122367</name>
    <dbReference type="NCBI Taxonomy" id="1168545"/>
    <lineage>
        <taxon>Eukaryota</taxon>
        <taxon>Fungi</taxon>
        <taxon>Dikarya</taxon>
        <taxon>Ascomycota</taxon>
        <taxon>Pezizomycotina</taxon>
        <taxon>Dothideomycetes</taxon>
        <taxon>Pleosporomycetidae</taxon>
        <taxon>Pleosporales</taxon>
        <taxon>Massarineae</taxon>
        <taxon>Lentitheciaceae</taxon>
        <taxon>Lentithecium</taxon>
    </lineage>
</organism>
<evidence type="ECO:0000259" key="1">
    <source>
        <dbReference type="Pfam" id="PF20150"/>
    </source>
</evidence>
<evidence type="ECO:0000313" key="3">
    <source>
        <dbReference type="Proteomes" id="UP000799291"/>
    </source>
</evidence>
<proteinExistence type="predicted"/>
<evidence type="ECO:0000313" key="2">
    <source>
        <dbReference type="EMBL" id="KAF2682587.1"/>
    </source>
</evidence>
<sequence length="181" mass="21231">MIFTEQDPKLLEITRRNAETSPLLQLPAELRNRIWKFLFPPMIHDIALQHSVMQSGRYRHKALKRTPNMHAILMVCRQIQAEAAFLPFQLSTFSFLDLVLFKWLITLVSAERDLIPEVRFIVGSDRYLNAEFGWDNLLVSKYARLRLPGLKRVVVNVQHRHSPGANWDFEHVTRTVKGWNE</sequence>
<dbReference type="PANTHER" id="PTHR38790">
    <property type="entry name" value="2EXR DOMAIN-CONTAINING PROTEIN-RELATED"/>
    <property type="match status" value="1"/>
</dbReference>